<evidence type="ECO:0000256" key="1">
    <source>
        <dbReference type="ARBA" id="ARBA00022729"/>
    </source>
</evidence>
<reference evidence="5 6" key="1">
    <citation type="submission" date="2019-11" db="EMBL/GenBank/DDBJ databases">
        <authorList>
            <person name="Yuan L."/>
        </authorList>
    </citation>
    <scope>NUCLEOTIDE SEQUENCE [LARGE SCALE GENOMIC DNA]</scope>
    <source>
        <strain evidence="5 6">TRM43335</strain>
    </source>
</reference>
<dbReference type="AlphaFoldDB" id="A0A6G2BAT2"/>
<dbReference type="EMBL" id="WIXO01000001">
    <property type="protein sequence ID" value="MTE19381.1"/>
    <property type="molecule type" value="Genomic_DNA"/>
</dbReference>
<keyword evidence="1 3" id="KW-0732">Signal</keyword>
<protein>
    <submittedName>
        <fullName evidence="5">DUF4352 domain-containing protein</fullName>
    </submittedName>
</protein>
<feature type="signal peptide" evidence="3">
    <location>
        <begin position="1"/>
        <end position="41"/>
    </location>
</feature>
<dbReference type="InterPro" id="IPR029051">
    <property type="entry name" value="DUF4352"/>
</dbReference>
<dbReference type="InterPro" id="IPR029050">
    <property type="entry name" value="Immunoprotect_excell_Ig-like"/>
</dbReference>
<sequence>MSSGRCFHMPASAQQFRSARKRLIAAAAVAAFAVGGLTACGAEEPTVTKAPTGEADKGGDAGGAGGGEEKDAAEADAAEGNDGLLAAGDTATYSSGLKVTVSGASSYTPGEFAIGHTDGNKAHKITVTLENTGDEKIDISLITLSARAGENGVTAEEIFDDEVGSGFDGKLPPNKKATAEYAFDAPASAKNLDVEVDLLDFTTEPAQWSLTL</sequence>
<feature type="region of interest" description="Disordered" evidence="2">
    <location>
        <begin position="45"/>
        <end position="76"/>
    </location>
</feature>
<comment type="caution">
    <text evidence="5">The sequence shown here is derived from an EMBL/GenBank/DDBJ whole genome shotgun (WGS) entry which is preliminary data.</text>
</comment>
<keyword evidence="6" id="KW-1185">Reference proteome</keyword>
<accession>A0A6G2BAT2</accession>
<evidence type="ECO:0000259" key="4">
    <source>
        <dbReference type="Pfam" id="PF11611"/>
    </source>
</evidence>
<proteinExistence type="predicted"/>
<name>A0A6G2BAT2_9ACTN</name>
<evidence type="ECO:0000313" key="5">
    <source>
        <dbReference type="EMBL" id="MTE19381.1"/>
    </source>
</evidence>
<dbReference type="Pfam" id="PF11611">
    <property type="entry name" value="DUF4352"/>
    <property type="match status" value="1"/>
</dbReference>
<dbReference type="OrthoDB" id="4335876at2"/>
<evidence type="ECO:0000256" key="2">
    <source>
        <dbReference type="SAM" id="MobiDB-lite"/>
    </source>
</evidence>
<feature type="chain" id="PRO_5026026392" evidence="3">
    <location>
        <begin position="42"/>
        <end position="212"/>
    </location>
</feature>
<gene>
    <name evidence="5" type="ORF">F0L17_09620</name>
</gene>
<dbReference type="Gene3D" id="2.60.40.1240">
    <property type="match status" value="1"/>
</dbReference>
<evidence type="ECO:0000256" key="3">
    <source>
        <dbReference type="SAM" id="SignalP"/>
    </source>
</evidence>
<organism evidence="5 6">
    <name type="scientific">Streptomyces taklimakanensis</name>
    <dbReference type="NCBI Taxonomy" id="2569853"/>
    <lineage>
        <taxon>Bacteria</taxon>
        <taxon>Bacillati</taxon>
        <taxon>Actinomycetota</taxon>
        <taxon>Actinomycetes</taxon>
        <taxon>Kitasatosporales</taxon>
        <taxon>Streptomycetaceae</taxon>
        <taxon>Streptomyces</taxon>
    </lineage>
</organism>
<feature type="domain" description="DUF4352" evidence="4">
    <location>
        <begin position="96"/>
        <end position="197"/>
    </location>
</feature>
<evidence type="ECO:0000313" key="6">
    <source>
        <dbReference type="Proteomes" id="UP000473014"/>
    </source>
</evidence>
<dbReference type="Proteomes" id="UP000473014">
    <property type="component" value="Unassembled WGS sequence"/>
</dbReference>